<dbReference type="PROSITE" id="PS00108">
    <property type="entry name" value="PROTEIN_KINASE_ST"/>
    <property type="match status" value="1"/>
</dbReference>
<evidence type="ECO:0000256" key="3">
    <source>
        <dbReference type="ARBA" id="ARBA00022741"/>
    </source>
</evidence>
<feature type="region of interest" description="Disordered" evidence="7">
    <location>
        <begin position="1"/>
        <end position="93"/>
    </location>
</feature>
<proteinExistence type="predicted"/>
<reference evidence="9" key="1">
    <citation type="submission" date="2023-10" db="EMBL/GenBank/DDBJ databases">
        <authorList>
            <person name="Chen Y."/>
            <person name="Shah S."/>
            <person name="Dougan E. K."/>
            <person name="Thang M."/>
            <person name="Chan C."/>
        </authorList>
    </citation>
    <scope>NUCLEOTIDE SEQUENCE [LARGE SCALE GENOMIC DNA]</scope>
</reference>
<evidence type="ECO:0000313" key="10">
    <source>
        <dbReference type="Proteomes" id="UP001189429"/>
    </source>
</evidence>
<dbReference type="SUPFAM" id="SSF56112">
    <property type="entry name" value="Protein kinase-like (PK-like)"/>
    <property type="match status" value="1"/>
</dbReference>
<keyword evidence="2" id="KW-0808">Transferase</keyword>
<dbReference type="PROSITE" id="PS00107">
    <property type="entry name" value="PROTEIN_KINASE_ATP"/>
    <property type="match status" value="1"/>
</dbReference>
<keyword evidence="10" id="KW-1185">Reference proteome</keyword>
<keyword evidence="4" id="KW-0418">Kinase</keyword>
<dbReference type="Gene3D" id="1.10.510.10">
    <property type="entry name" value="Transferase(Phosphotransferase) domain 1"/>
    <property type="match status" value="1"/>
</dbReference>
<evidence type="ECO:0000256" key="4">
    <source>
        <dbReference type="ARBA" id="ARBA00022777"/>
    </source>
</evidence>
<feature type="binding site" evidence="6">
    <location>
        <position position="234"/>
    </location>
    <ligand>
        <name>ATP</name>
        <dbReference type="ChEBI" id="CHEBI:30616"/>
    </ligand>
</feature>
<dbReference type="Proteomes" id="UP001189429">
    <property type="component" value="Unassembled WGS sequence"/>
</dbReference>
<dbReference type="InterPro" id="IPR017441">
    <property type="entry name" value="Protein_kinase_ATP_BS"/>
</dbReference>
<comment type="caution">
    <text evidence="9">The sequence shown here is derived from an EMBL/GenBank/DDBJ whole genome shotgun (WGS) entry which is preliminary data.</text>
</comment>
<dbReference type="InterPro" id="IPR008271">
    <property type="entry name" value="Ser/Thr_kinase_AS"/>
</dbReference>
<organism evidence="9 10">
    <name type="scientific">Prorocentrum cordatum</name>
    <dbReference type="NCBI Taxonomy" id="2364126"/>
    <lineage>
        <taxon>Eukaryota</taxon>
        <taxon>Sar</taxon>
        <taxon>Alveolata</taxon>
        <taxon>Dinophyceae</taxon>
        <taxon>Prorocentrales</taxon>
        <taxon>Prorocentraceae</taxon>
        <taxon>Prorocentrum</taxon>
    </lineage>
</organism>
<dbReference type="PANTHER" id="PTHR24353:SF37">
    <property type="entry name" value="CAMP-DEPENDENT PROTEIN KINASE CATALYTIC SUBUNIT PRKX"/>
    <property type="match status" value="1"/>
</dbReference>
<accession>A0ABN9USZ7</accession>
<evidence type="ECO:0000256" key="1">
    <source>
        <dbReference type="ARBA" id="ARBA00022527"/>
    </source>
</evidence>
<dbReference type="SMART" id="SM00220">
    <property type="entry name" value="S_TKc"/>
    <property type="match status" value="1"/>
</dbReference>
<dbReference type="EMBL" id="CAUYUJ010016230">
    <property type="protein sequence ID" value="CAK0863148.1"/>
    <property type="molecule type" value="Genomic_DNA"/>
</dbReference>
<evidence type="ECO:0000313" key="9">
    <source>
        <dbReference type="EMBL" id="CAK0863148.1"/>
    </source>
</evidence>
<dbReference type="PANTHER" id="PTHR24353">
    <property type="entry name" value="CYCLIC NUCLEOTIDE-DEPENDENT PROTEIN KINASE"/>
    <property type="match status" value="1"/>
</dbReference>
<dbReference type="Gene3D" id="3.30.200.20">
    <property type="entry name" value="Phosphorylase Kinase, domain 1"/>
    <property type="match status" value="1"/>
</dbReference>
<keyword evidence="5 6" id="KW-0067">ATP-binding</keyword>
<protein>
    <recommendedName>
        <fullName evidence="8">Protein kinase domain-containing protein</fullName>
    </recommendedName>
</protein>
<keyword evidence="3 6" id="KW-0547">Nucleotide-binding</keyword>
<keyword evidence="1" id="KW-0723">Serine/threonine-protein kinase</keyword>
<sequence>MPNAPKPSRRTASPAPGPAVKDDGLLPQCASPRMPKLLLRAASSRPAREGPSWPSPGGALASVLPWGSDGRRAAAGARARPRRLAPRGGGGRAQPWLLLPRSWGKGLWAGSLKNLRRGLAPPSPGVSWHQLPEDGDDLSFEPPPVPPSSAAGPAATSLSGIVLSLLPASVTGLLSSLGQDWEKPDTPGSQMARSEATWKLSDLELGATVGVGSFGRVRVAWVKDSPETTPMALKITHKATLIKANMVNQIKDEIKVLRMIKNHPYLVNLRACWQDERSMYMLMDFVNGGELFTVIKKWKIPEVQGQLWVAELILAIEHLHSNKVAHRDVKSQNVLLDRLGHLVLTDFGFAKVADPLLWTKCGTYEYMAPEVVQRTGHGCAVDWWALGVLTYELFSCDVPFHADTKEGAYKKIVKGEYSIPSSFPAEVQDLIRNLLKERSRRLGCMEDGVAGIKKHPWFSTIDFNEVLHRRVPSLCRPKVSSAEDTSRFKTYSESDFDDPPALSVEQQALFEFDVCEGRTKWDDSSERFLPGYGCCSTGGRKQDLVEFAEVDHN</sequence>
<gene>
    <name evidence="9" type="ORF">PCOR1329_LOCUS51372</name>
</gene>
<dbReference type="PROSITE" id="PS50011">
    <property type="entry name" value="PROTEIN_KINASE_DOM"/>
    <property type="match status" value="1"/>
</dbReference>
<evidence type="ECO:0000259" key="8">
    <source>
        <dbReference type="PROSITE" id="PS50011"/>
    </source>
</evidence>
<evidence type="ECO:0000256" key="6">
    <source>
        <dbReference type="PROSITE-ProRule" id="PRU10141"/>
    </source>
</evidence>
<evidence type="ECO:0000256" key="5">
    <source>
        <dbReference type="ARBA" id="ARBA00022840"/>
    </source>
</evidence>
<evidence type="ECO:0000256" key="2">
    <source>
        <dbReference type="ARBA" id="ARBA00022679"/>
    </source>
</evidence>
<feature type="region of interest" description="Disordered" evidence="7">
    <location>
        <begin position="120"/>
        <end position="153"/>
    </location>
</feature>
<name>A0ABN9USZ7_9DINO</name>
<feature type="domain" description="Protein kinase" evidence="8">
    <location>
        <begin position="203"/>
        <end position="458"/>
    </location>
</feature>
<dbReference type="InterPro" id="IPR000719">
    <property type="entry name" value="Prot_kinase_dom"/>
</dbReference>
<dbReference type="InterPro" id="IPR011009">
    <property type="entry name" value="Kinase-like_dom_sf"/>
</dbReference>
<dbReference type="Pfam" id="PF00069">
    <property type="entry name" value="Pkinase"/>
    <property type="match status" value="1"/>
</dbReference>
<evidence type="ECO:0000256" key="7">
    <source>
        <dbReference type="SAM" id="MobiDB-lite"/>
    </source>
</evidence>